<feature type="domain" description="Tetrapyrrole biosynthesis uroporphyrinogen III synthase" evidence="1">
    <location>
        <begin position="30"/>
        <end position="261"/>
    </location>
</feature>
<protein>
    <recommendedName>
        <fullName evidence="1">Tetrapyrrole biosynthesis uroporphyrinogen III synthase domain-containing protein</fullName>
    </recommendedName>
</protein>
<dbReference type="Gene3D" id="3.40.50.10090">
    <property type="match status" value="2"/>
</dbReference>
<dbReference type="GO" id="GO:0004852">
    <property type="term" value="F:uroporphyrinogen-III synthase activity"/>
    <property type="evidence" value="ECO:0007669"/>
    <property type="project" value="InterPro"/>
</dbReference>
<reference evidence="2" key="1">
    <citation type="submission" date="2018-05" db="EMBL/GenBank/DDBJ databases">
        <authorList>
            <person name="Lanie J.A."/>
            <person name="Ng W.-L."/>
            <person name="Kazmierczak K.M."/>
            <person name="Andrzejewski T.M."/>
            <person name="Davidsen T.M."/>
            <person name="Wayne K.J."/>
            <person name="Tettelin H."/>
            <person name="Glass J.I."/>
            <person name="Rusch D."/>
            <person name="Podicherti R."/>
            <person name="Tsui H.-C.T."/>
            <person name="Winkler M.E."/>
        </authorList>
    </citation>
    <scope>NUCLEOTIDE SEQUENCE</scope>
</reference>
<dbReference type="Pfam" id="PF02602">
    <property type="entry name" value="HEM4"/>
    <property type="match status" value="1"/>
</dbReference>
<dbReference type="InterPro" id="IPR036108">
    <property type="entry name" value="4pyrrol_syn_uPrphyn_synt_sf"/>
</dbReference>
<dbReference type="PANTHER" id="PTHR40082">
    <property type="entry name" value="BLR5956 PROTEIN"/>
    <property type="match status" value="1"/>
</dbReference>
<organism evidence="2">
    <name type="scientific">marine metagenome</name>
    <dbReference type="NCBI Taxonomy" id="408172"/>
    <lineage>
        <taxon>unclassified sequences</taxon>
        <taxon>metagenomes</taxon>
        <taxon>ecological metagenomes</taxon>
    </lineage>
</organism>
<dbReference type="PANTHER" id="PTHR40082:SF1">
    <property type="entry name" value="BLR5956 PROTEIN"/>
    <property type="match status" value="1"/>
</dbReference>
<dbReference type="InterPro" id="IPR039793">
    <property type="entry name" value="UROS/Hem4"/>
</dbReference>
<dbReference type="GO" id="GO:0006780">
    <property type="term" value="P:uroporphyrinogen III biosynthetic process"/>
    <property type="evidence" value="ECO:0007669"/>
    <property type="project" value="InterPro"/>
</dbReference>
<evidence type="ECO:0000259" key="1">
    <source>
        <dbReference type="Pfam" id="PF02602"/>
    </source>
</evidence>
<dbReference type="CDD" id="cd06578">
    <property type="entry name" value="HemD"/>
    <property type="match status" value="1"/>
</dbReference>
<accession>A0A381TSX9</accession>
<name>A0A381TSX9_9ZZZZ</name>
<dbReference type="EMBL" id="UINC01005112">
    <property type="protein sequence ID" value="SVA19152.1"/>
    <property type="molecule type" value="Genomic_DNA"/>
</dbReference>
<dbReference type="SUPFAM" id="SSF69618">
    <property type="entry name" value="HemD-like"/>
    <property type="match status" value="1"/>
</dbReference>
<gene>
    <name evidence="2" type="ORF">METZ01_LOCUS72006</name>
</gene>
<dbReference type="AlphaFoldDB" id="A0A381TSX9"/>
<proteinExistence type="predicted"/>
<dbReference type="InterPro" id="IPR003754">
    <property type="entry name" value="4pyrrol_synth_uPrphyn_synth"/>
</dbReference>
<evidence type="ECO:0000313" key="2">
    <source>
        <dbReference type="EMBL" id="SVA19152.1"/>
    </source>
</evidence>
<sequence length="274" mass="30412">MTLVSDLSSEIIPLAGLRILVTRKDTPESSLSAMLKSQGASVITAPMTMIMPPASWESFDKTVEQAAKLEWAVFTSSNGVRYCLTRLKELGHSPKKVFSNLKIACVGQSTSSALAEIGIIPELVPAHYQSEGLLSAFKQYDLKRKKCWLIQAESPRGILANALEKQHAEIVSTPVYRNVPVESDYTFLLKELEQHQLDWILFASPSAVQNFQQILPAGFWLSLTTAPKIACLGEITAAAVKNYGWEVHAKPVIQDFEHLVQKICEININMTEKR</sequence>